<feature type="domain" description="Glycosyltransferase subfamily 4-like N-terminal" evidence="2">
    <location>
        <begin position="18"/>
        <end position="194"/>
    </location>
</feature>
<organism evidence="3 4">
    <name type="scientific">Candidatus Danuiimicrobium aquiferis</name>
    <dbReference type="NCBI Taxonomy" id="1801832"/>
    <lineage>
        <taxon>Bacteria</taxon>
        <taxon>Pseudomonadati</taxon>
        <taxon>Candidatus Omnitrophota</taxon>
        <taxon>Candidatus Danuiimicrobium</taxon>
    </lineage>
</organism>
<dbReference type="SUPFAM" id="SSF53756">
    <property type="entry name" value="UDP-Glycosyltransferase/glycogen phosphorylase"/>
    <property type="match status" value="1"/>
</dbReference>
<dbReference type="EMBL" id="MHFR01000068">
    <property type="protein sequence ID" value="OGW95226.1"/>
    <property type="molecule type" value="Genomic_DNA"/>
</dbReference>
<reference evidence="3 4" key="1">
    <citation type="journal article" date="2016" name="Nat. Commun.">
        <title>Thousands of microbial genomes shed light on interconnected biogeochemical processes in an aquifer system.</title>
        <authorList>
            <person name="Anantharaman K."/>
            <person name="Brown C.T."/>
            <person name="Hug L.A."/>
            <person name="Sharon I."/>
            <person name="Castelle C.J."/>
            <person name="Probst A.J."/>
            <person name="Thomas B.C."/>
            <person name="Singh A."/>
            <person name="Wilkins M.J."/>
            <person name="Karaoz U."/>
            <person name="Brodie E.L."/>
            <person name="Williams K.H."/>
            <person name="Hubbard S.S."/>
            <person name="Banfield J.F."/>
        </authorList>
    </citation>
    <scope>NUCLEOTIDE SEQUENCE [LARGE SCALE GENOMIC DNA]</scope>
</reference>
<evidence type="ECO:0000259" key="1">
    <source>
        <dbReference type="Pfam" id="PF00534"/>
    </source>
</evidence>
<sequence>MKILLINQVFYPDCVSTAQHLTDLALYLVSHGHEVTVLCGNRAYADEKKKYSKFEVYRKINIHRVSYFPVRKNGKIPRIVSSVSFILTAIGKLLFTNKQDVVICLTSPPLIGLAAVLFSRLKGAKCVEWVMDLNPDEAIAAGWIQSDSLLTVWLRRMTRFIFRSSQKIIVLDQFMKERLAASGVPENKIQIISPWAHDATVHPVNHEENHFRKQYQLENKFVVMYSGNHSLCHPLDTLLGVALRLRNEPAILFYFIGGGARICDVRDFKLKHGLDHIIQLDYQPMEGLSESLSAADLHVVTMGDEFVGMVHPCKIYDILAVGRPFIFIGPSKSHIGEIVCEHRIGYHVEHGNIDGLVQIIQKVRTLRIEEKAEILRTSMSIINNKFSQKKMCETIENLIQQI</sequence>
<dbReference type="PANTHER" id="PTHR45947">
    <property type="entry name" value="SULFOQUINOVOSYL TRANSFERASE SQD2"/>
    <property type="match status" value="1"/>
</dbReference>
<gene>
    <name evidence="3" type="ORF">A3G33_04665</name>
</gene>
<dbReference type="CDD" id="cd03794">
    <property type="entry name" value="GT4_WbuB-like"/>
    <property type="match status" value="1"/>
</dbReference>
<accession>A0A1G1KQP4</accession>
<dbReference type="PANTHER" id="PTHR45947:SF3">
    <property type="entry name" value="SULFOQUINOVOSYL TRANSFERASE SQD2"/>
    <property type="match status" value="1"/>
</dbReference>
<comment type="caution">
    <text evidence="3">The sequence shown here is derived from an EMBL/GenBank/DDBJ whole genome shotgun (WGS) entry which is preliminary data.</text>
</comment>
<name>A0A1G1KQP4_9BACT</name>
<dbReference type="Pfam" id="PF13439">
    <property type="entry name" value="Glyco_transf_4"/>
    <property type="match status" value="1"/>
</dbReference>
<evidence type="ECO:0000313" key="3">
    <source>
        <dbReference type="EMBL" id="OGW95226.1"/>
    </source>
</evidence>
<dbReference type="Pfam" id="PF00534">
    <property type="entry name" value="Glycos_transf_1"/>
    <property type="match status" value="1"/>
</dbReference>
<dbReference type="InterPro" id="IPR050194">
    <property type="entry name" value="Glycosyltransferase_grp1"/>
</dbReference>
<dbReference type="GO" id="GO:0016757">
    <property type="term" value="F:glycosyltransferase activity"/>
    <property type="evidence" value="ECO:0007669"/>
    <property type="project" value="InterPro"/>
</dbReference>
<dbReference type="AlphaFoldDB" id="A0A1G1KQP4"/>
<dbReference type="Proteomes" id="UP000178187">
    <property type="component" value="Unassembled WGS sequence"/>
</dbReference>
<feature type="domain" description="Glycosyl transferase family 1" evidence="1">
    <location>
        <begin position="211"/>
        <end position="367"/>
    </location>
</feature>
<proteinExistence type="predicted"/>
<dbReference type="Gene3D" id="3.40.50.2000">
    <property type="entry name" value="Glycogen Phosphorylase B"/>
    <property type="match status" value="2"/>
</dbReference>
<dbReference type="InterPro" id="IPR028098">
    <property type="entry name" value="Glyco_trans_4-like_N"/>
</dbReference>
<evidence type="ECO:0000259" key="2">
    <source>
        <dbReference type="Pfam" id="PF13439"/>
    </source>
</evidence>
<dbReference type="InterPro" id="IPR001296">
    <property type="entry name" value="Glyco_trans_1"/>
</dbReference>
<protein>
    <submittedName>
        <fullName evidence="3">Uncharacterized protein</fullName>
    </submittedName>
</protein>
<evidence type="ECO:0000313" key="4">
    <source>
        <dbReference type="Proteomes" id="UP000178187"/>
    </source>
</evidence>